<sequence>MSTRKYTAALLLLTCFLFSCEKVIDVELSPADQPYVIEGQITNQKKGALVVISQTTDFENPGTYPGVSGAIVTISDAQGNVYPLTETQQGFYQDSLLLGKPGMTYRLHVTLNGSEYTATSIMPEWVKMDSLFVKPDGSNLSNRERYLANVTYTDPAGKTNFYRFVQFRNGVKEKTIFIRNDERTDGNQVTAPLRYPADDDNDILPGDKIKVEMQCIDQAGYQYWYSLDRGALGDGSAASPANPVSNMQGGALGYFSAHTSETREITAP</sequence>
<dbReference type="Proteomes" id="UP000241964">
    <property type="component" value="Unassembled WGS sequence"/>
</dbReference>
<keyword evidence="1" id="KW-0732">Signal</keyword>
<reference evidence="2 3" key="1">
    <citation type="submission" date="2018-03" db="EMBL/GenBank/DDBJ databases">
        <title>Genomic Encyclopedia of Archaeal and Bacterial Type Strains, Phase II (KMG-II): from individual species to whole genera.</title>
        <authorList>
            <person name="Goeker M."/>
        </authorList>
    </citation>
    <scope>NUCLEOTIDE SEQUENCE [LARGE SCALE GENOMIC DNA]</scope>
    <source>
        <strain evidence="2 3">DSM 29057</strain>
    </source>
</reference>
<accession>A0A2P8FAS4</accession>
<evidence type="ECO:0000313" key="3">
    <source>
        <dbReference type="Proteomes" id="UP000241964"/>
    </source>
</evidence>
<feature type="signal peptide" evidence="1">
    <location>
        <begin position="1"/>
        <end position="21"/>
    </location>
</feature>
<dbReference type="AlphaFoldDB" id="A0A2P8FAS4"/>
<dbReference type="InterPro" id="IPR025345">
    <property type="entry name" value="DUF4249"/>
</dbReference>
<proteinExistence type="predicted"/>
<comment type="caution">
    <text evidence="2">The sequence shown here is derived from an EMBL/GenBank/DDBJ whole genome shotgun (WGS) entry which is preliminary data.</text>
</comment>
<dbReference type="Pfam" id="PF14054">
    <property type="entry name" value="DUF4249"/>
    <property type="match status" value="1"/>
</dbReference>
<feature type="chain" id="PRO_5015196077" evidence="1">
    <location>
        <begin position="22"/>
        <end position="268"/>
    </location>
</feature>
<keyword evidence="3" id="KW-1185">Reference proteome</keyword>
<dbReference type="EMBL" id="PYAS01000029">
    <property type="protein sequence ID" value="PSL18788.1"/>
    <property type="molecule type" value="Genomic_DNA"/>
</dbReference>
<dbReference type="OrthoDB" id="637707at2"/>
<name>A0A2P8FAS4_9BACT</name>
<dbReference type="PROSITE" id="PS51257">
    <property type="entry name" value="PROKAR_LIPOPROTEIN"/>
    <property type="match status" value="1"/>
</dbReference>
<protein>
    <submittedName>
        <fullName evidence="2">Uncharacterized protein DUF4249</fullName>
    </submittedName>
</protein>
<gene>
    <name evidence="2" type="ORF">CLV60_12917</name>
</gene>
<dbReference type="RefSeq" id="WP_106599655.1">
    <property type="nucleotide sequence ID" value="NZ_PYAS01000029.1"/>
</dbReference>
<evidence type="ECO:0000313" key="2">
    <source>
        <dbReference type="EMBL" id="PSL18788.1"/>
    </source>
</evidence>
<organism evidence="2 3">
    <name type="scientific">Dyadobacter jiangsuensis</name>
    <dbReference type="NCBI Taxonomy" id="1591085"/>
    <lineage>
        <taxon>Bacteria</taxon>
        <taxon>Pseudomonadati</taxon>
        <taxon>Bacteroidota</taxon>
        <taxon>Cytophagia</taxon>
        <taxon>Cytophagales</taxon>
        <taxon>Spirosomataceae</taxon>
        <taxon>Dyadobacter</taxon>
    </lineage>
</organism>
<evidence type="ECO:0000256" key="1">
    <source>
        <dbReference type="SAM" id="SignalP"/>
    </source>
</evidence>